<evidence type="ECO:0000313" key="6">
    <source>
        <dbReference type="EMBL" id="CAF2043454.1"/>
    </source>
</evidence>
<dbReference type="AlphaFoldDB" id="A0A816P355"/>
<keyword evidence="3 5" id="KW-1133">Transmembrane helix</keyword>
<reference evidence="6" key="1">
    <citation type="submission" date="2021-01" db="EMBL/GenBank/DDBJ databases">
        <authorList>
            <consortium name="Genoscope - CEA"/>
            <person name="William W."/>
        </authorList>
    </citation>
    <scope>NUCLEOTIDE SEQUENCE</scope>
</reference>
<evidence type="ECO:0000256" key="1">
    <source>
        <dbReference type="ARBA" id="ARBA00004141"/>
    </source>
</evidence>
<proteinExistence type="predicted"/>
<evidence type="ECO:0000256" key="2">
    <source>
        <dbReference type="ARBA" id="ARBA00022692"/>
    </source>
</evidence>
<evidence type="ECO:0000256" key="5">
    <source>
        <dbReference type="SAM" id="Phobius"/>
    </source>
</evidence>
<dbReference type="PANTHER" id="PTHR21389">
    <property type="entry name" value="P53 INDUCED PROTEIN"/>
    <property type="match status" value="1"/>
</dbReference>
<evidence type="ECO:0000256" key="4">
    <source>
        <dbReference type="ARBA" id="ARBA00023136"/>
    </source>
</evidence>
<dbReference type="Pfam" id="PF07264">
    <property type="entry name" value="EI24"/>
    <property type="match status" value="1"/>
</dbReference>
<accession>A0A816P355</accession>
<keyword evidence="2 5" id="KW-0812">Transmembrane</keyword>
<sequence length="331" mass="37606">MTAKLKQVMLLWLEGFLEACSLHRVVILCHKSRKLLLRTGQCFLLNGLIFLGSLGVFKWFVNPALEWILPDPCAPVTSQDFCSYNGSYAFLRGGLLQLFYVFWFYPMYMLSFILSNIWYNDVAKYGFEAMEKSELRSAETFRQCDVPASVNMTNAERPSSGFGGVMIDIGEQVYSILLLTFFFMEVYVVGVIPYIGKILNFLLLSWMYAYYCYEYKWNFLEIPLVKRLEFFESNWAFFAGFGSPGVLAIFFLSPLVSGALMAILFPLVNFLRSVINSVSLYSCKLVLTECTQFVLTATGSGPDKSIVAPRGTWKCAGLLRLPIFYVANTLS</sequence>
<comment type="subcellular location">
    <subcellularLocation>
        <location evidence="1">Membrane</location>
        <topology evidence="1">Multi-pass membrane protein</topology>
    </subcellularLocation>
</comment>
<dbReference type="GO" id="GO:0016020">
    <property type="term" value="C:membrane"/>
    <property type="evidence" value="ECO:0007669"/>
    <property type="project" value="UniProtKB-SubCell"/>
</dbReference>
<dbReference type="PANTHER" id="PTHR21389:SF0">
    <property type="entry name" value="ETOPOSIDE-INDUCED PROTEIN 2.4 HOMOLOG"/>
    <property type="match status" value="1"/>
</dbReference>
<feature type="transmembrane region" description="Helical" evidence="5">
    <location>
        <begin position="43"/>
        <end position="61"/>
    </location>
</feature>
<name>A0A816P355_BRANA</name>
<dbReference type="InterPro" id="IPR059112">
    <property type="entry name" value="CysZ/EI24"/>
</dbReference>
<organism evidence="6">
    <name type="scientific">Brassica napus</name>
    <name type="common">Rape</name>
    <dbReference type="NCBI Taxonomy" id="3708"/>
    <lineage>
        <taxon>Eukaryota</taxon>
        <taxon>Viridiplantae</taxon>
        <taxon>Streptophyta</taxon>
        <taxon>Embryophyta</taxon>
        <taxon>Tracheophyta</taxon>
        <taxon>Spermatophyta</taxon>
        <taxon>Magnoliopsida</taxon>
        <taxon>eudicotyledons</taxon>
        <taxon>Gunneridae</taxon>
        <taxon>Pentapetalae</taxon>
        <taxon>rosids</taxon>
        <taxon>malvids</taxon>
        <taxon>Brassicales</taxon>
        <taxon>Brassicaceae</taxon>
        <taxon>Brassiceae</taxon>
        <taxon>Brassica</taxon>
    </lineage>
</organism>
<dbReference type="Proteomes" id="UP001295469">
    <property type="component" value="Chromosome A09"/>
</dbReference>
<feature type="transmembrane region" description="Helical" evidence="5">
    <location>
        <begin position="173"/>
        <end position="192"/>
    </location>
</feature>
<protein>
    <submittedName>
        <fullName evidence="6">(rape) hypothetical protein</fullName>
    </submittedName>
</protein>
<evidence type="ECO:0000256" key="3">
    <source>
        <dbReference type="ARBA" id="ARBA00022989"/>
    </source>
</evidence>
<feature type="transmembrane region" description="Helical" evidence="5">
    <location>
        <begin position="98"/>
        <end position="119"/>
    </location>
</feature>
<gene>
    <name evidence="6" type="ORF">DARMORV10_A09P30490.1</name>
</gene>
<dbReference type="EMBL" id="HG994363">
    <property type="protein sequence ID" value="CAF2043454.1"/>
    <property type="molecule type" value="Genomic_DNA"/>
</dbReference>
<keyword evidence="4 5" id="KW-0472">Membrane</keyword>